<dbReference type="GO" id="GO:1904680">
    <property type="term" value="F:peptide transmembrane transporter activity"/>
    <property type="evidence" value="ECO:0007669"/>
    <property type="project" value="TreeGrafter"/>
</dbReference>
<dbReference type="PROSITE" id="PS51318">
    <property type="entry name" value="TAT"/>
    <property type="match status" value="1"/>
</dbReference>
<dbReference type="InterPro" id="IPR039424">
    <property type="entry name" value="SBP_5"/>
</dbReference>
<dbReference type="Gene3D" id="3.90.76.10">
    <property type="entry name" value="Dipeptide-binding Protein, Domain 1"/>
    <property type="match status" value="1"/>
</dbReference>
<dbReference type="GO" id="GO:0043190">
    <property type="term" value="C:ATP-binding cassette (ABC) transporter complex"/>
    <property type="evidence" value="ECO:0007669"/>
    <property type="project" value="InterPro"/>
</dbReference>
<dbReference type="PIRSF" id="PIRSF002741">
    <property type="entry name" value="MppA"/>
    <property type="match status" value="1"/>
</dbReference>
<dbReference type="SUPFAM" id="SSF53850">
    <property type="entry name" value="Periplasmic binding protein-like II"/>
    <property type="match status" value="1"/>
</dbReference>
<dbReference type="PANTHER" id="PTHR30290">
    <property type="entry name" value="PERIPLASMIC BINDING COMPONENT OF ABC TRANSPORTER"/>
    <property type="match status" value="1"/>
</dbReference>
<evidence type="ECO:0000256" key="3">
    <source>
        <dbReference type="ARBA" id="ARBA00022729"/>
    </source>
</evidence>
<evidence type="ECO:0000313" key="6">
    <source>
        <dbReference type="EMBL" id="CUR58740.1"/>
    </source>
</evidence>
<dbReference type="Pfam" id="PF00496">
    <property type="entry name" value="SBP_bac_5"/>
    <property type="match status" value="1"/>
</dbReference>
<proteinExistence type="inferred from homology"/>
<name>A0A2P2C9U6_9ZZZZ</name>
<keyword evidence="3" id="KW-0732">Signal</keyword>
<protein>
    <submittedName>
        <fullName evidence="6">Putative ABC transporter substrate-binding protein</fullName>
    </submittedName>
</protein>
<dbReference type="Gene3D" id="3.40.190.10">
    <property type="entry name" value="Periplasmic binding protein-like II"/>
    <property type="match status" value="1"/>
</dbReference>
<dbReference type="GO" id="GO:0042597">
    <property type="term" value="C:periplasmic space"/>
    <property type="evidence" value="ECO:0007669"/>
    <property type="project" value="UniProtKB-ARBA"/>
</dbReference>
<dbReference type="Gene3D" id="3.10.105.10">
    <property type="entry name" value="Dipeptide-binding Protein, Domain 3"/>
    <property type="match status" value="1"/>
</dbReference>
<reference evidence="6" key="1">
    <citation type="submission" date="2015-08" db="EMBL/GenBank/DDBJ databases">
        <authorList>
            <person name="Babu N.S."/>
            <person name="Beckwith C.J."/>
            <person name="Beseler K.G."/>
            <person name="Brison A."/>
            <person name="Carone J.V."/>
            <person name="Caskin T.P."/>
            <person name="Diamond M."/>
            <person name="Durham M.E."/>
            <person name="Foxe J.M."/>
            <person name="Go M."/>
            <person name="Henderson B.A."/>
            <person name="Jones I.B."/>
            <person name="McGettigan J.A."/>
            <person name="Micheletti S.J."/>
            <person name="Nasrallah M.E."/>
            <person name="Ortiz D."/>
            <person name="Piller C.R."/>
            <person name="Privatt S.R."/>
            <person name="Schneider S.L."/>
            <person name="Sharp S."/>
            <person name="Smith T.C."/>
            <person name="Stanton J.D."/>
            <person name="Ullery H.E."/>
            <person name="Wilson R.J."/>
            <person name="Serrano M.G."/>
            <person name="Buck G."/>
            <person name="Lee V."/>
            <person name="Wang Y."/>
            <person name="Carvalho R."/>
            <person name="Voegtly L."/>
            <person name="Shi R."/>
            <person name="Duckworth R."/>
            <person name="Johnson A."/>
            <person name="Loviza R."/>
            <person name="Walstead R."/>
            <person name="Shah Z."/>
            <person name="Kiflezghi M."/>
            <person name="Wade K."/>
            <person name="Ball S.L."/>
            <person name="Bradley K.W."/>
            <person name="Asai D.J."/>
            <person name="Bowman C.A."/>
            <person name="Russell D.A."/>
            <person name="Pope W.H."/>
            <person name="Jacobs-Sera D."/>
            <person name="Hendrix R.W."/>
            <person name="Hatfull G.F."/>
        </authorList>
    </citation>
    <scope>NUCLEOTIDE SEQUENCE</scope>
</reference>
<comment type="similarity">
    <text evidence="1">Belongs to the bacterial solute-binding protein 5 family.</text>
</comment>
<keyword evidence="2" id="KW-0813">Transport</keyword>
<feature type="domain" description="Solute-binding protein family 5" evidence="5">
    <location>
        <begin position="104"/>
        <end position="418"/>
    </location>
</feature>
<dbReference type="CDD" id="cd08503">
    <property type="entry name" value="PBP2_NikA_DppA_OppA_like_17"/>
    <property type="match status" value="1"/>
</dbReference>
<dbReference type="InterPro" id="IPR006311">
    <property type="entry name" value="TAT_signal"/>
</dbReference>
<organism evidence="6">
    <name type="scientific">metagenome</name>
    <dbReference type="NCBI Taxonomy" id="256318"/>
    <lineage>
        <taxon>unclassified sequences</taxon>
        <taxon>metagenomes</taxon>
    </lineage>
</organism>
<evidence type="ECO:0000259" key="5">
    <source>
        <dbReference type="Pfam" id="PF00496"/>
    </source>
</evidence>
<accession>A0A2P2C9U6</accession>
<gene>
    <name evidence="6" type="ORF">NOCA2540021</name>
</gene>
<evidence type="ECO:0000256" key="1">
    <source>
        <dbReference type="ARBA" id="ARBA00005695"/>
    </source>
</evidence>
<dbReference type="AlphaFoldDB" id="A0A2P2C9U6"/>
<evidence type="ECO:0000256" key="4">
    <source>
        <dbReference type="SAM" id="MobiDB-lite"/>
    </source>
</evidence>
<dbReference type="GO" id="GO:0015833">
    <property type="term" value="P:peptide transport"/>
    <property type="evidence" value="ECO:0007669"/>
    <property type="project" value="TreeGrafter"/>
</dbReference>
<dbReference type="InterPro" id="IPR030678">
    <property type="entry name" value="Peptide/Ni-bd"/>
</dbReference>
<dbReference type="EMBL" id="CZKA01000050">
    <property type="protein sequence ID" value="CUR58740.1"/>
    <property type="molecule type" value="Genomic_DNA"/>
</dbReference>
<feature type="region of interest" description="Disordered" evidence="4">
    <location>
        <begin position="43"/>
        <end position="82"/>
    </location>
</feature>
<dbReference type="PANTHER" id="PTHR30290:SF9">
    <property type="entry name" value="OLIGOPEPTIDE-BINDING PROTEIN APPA"/>
    <property type="match status" value="1"/>
</dbReference>
<evidence type="ECO:0000256" key="2">
    <source>
        <dbReference type="ARBA" id="ARBA00022448"/>
    </source>
</evidence>
<dbReference type="InterPro" id="IPR000914">
    <property type="entry name" value="SBP_5_dom"/>
</dbReference>
<sequence length="532" mass="56988">MANQPFQGMGEGKFSRRQVLQYTGLATAGVAGMSALAACGGDDGGGGETPGASGPQKSGGVLIHGATGGSSKDTIDPHGPVSNPDIARVSNLYEPLLFWDNDYKLAPALAESVEASKDAKQWTINLRQGVTFHNGKTMTAADVIFSINRVSGGGDPAKATSAGGILAGIIDIDATKAIDDNTVLLALKQPYAIIDQLLAEYTFGIIPEDWDAAKPVGTGAFSYSSFTPGKDSVFKKYADYWGTEAFVDELHIQDFADDSAKVNALLAGQIQTLDNLPTTLIDSVKAQGGAALISDTGAWVPFTMRVDTAPFSDVRVRQAMRLIVDRQQMIDQALSGYGFLGNDMYAPFDPAYAADLEQRVQDLDQAKSLLKSAGQEGLQVELFTGDDIGSVATASANLFAEQAKGAGVDVKVTKKNPFYGDDYLSYPFAQDFWNTRLYIPQVGVCAVKGATYNETHWDNAKFAGIIDQASREVDETKRNALLLDAQQIEYDEGGYIIWGFRQQVDGYSSKVSGLEPSKYLPLGSYKFQNVSV</sequence>